<feature type="region of interest" description="Disordered" evidence="1">
    <location>
        <begin position="791"/>
        <end position="877"/>
    </location>
</feature>
<evidence type="ECO:0000313" key="4">
    <source>
        <dbReference type="Proteomes" id="UP000464620"/>
    </source>
</evidence>
<dbReference type="InterPro" id="IPR044824">
    <property type="entry name" value="MAIN-like"/>
</dbReference>
<dbReference type="Proteomes" id="UP000464620">
    <property type="component" value="Chromosome B09"/>
</dbReference>
<dbReference type="InterPro" id="IPR036465">
    <property type="entry name" value="vWFA_dom_sf"/>
</dbReference>
<gene>
    <name evidence="3" type="ORF">DS421_19g661470</name>
</gene>
<accession>A0A6B9VAA5</accession>
<feature type="compositionally biased region" description="Acidic residues" evidence="1">
    <location>
        <begin position="807"/>
        <end position="836"/>
    </location>
</feature>
<feature type="region of interest" description="Disordered" evidence="1">
    <location>
        <begin position="619"/>
        <end position="676"/>
    </location>
</feature>
<evidence type="ECO:0000256" key="1">
    <source>
        <dbReference type="SAM" id="MobiDB-lite"/>
    </source>
</evidence>
<dbReference type="AlphaFoldDB" id="A0A6B9VAA5"/>
<reference evidence="3 4" key="1">
    <citation type="submission" date="2020-01" db="EMBL/GenBank/DDBJ databases">
        <title>Genome sequence of Arachis hypogaea, cultivar Shitouqi.</title>
        <authorList>
            <person name="Zhuang W."/>
            <person name="Chen H."/>
            <person name="Varshney R."/>
            <person name="Wang D."/>
            <person name="Ming R."/>
        </authorList>
    </citation>
    <scope>NUCLEOTIDE SEQUENCE [LARGE SCALE GENOMIC DNA]</scope>
    <source>
        <tissue evidence="3">Young leaf</tissue>
    </source>
</reference>
<dbReference type="GO" id="GO:0010073">
    <property type="term" value="P:meristem maintenance"/>
    <property type="evidence" value="ECO:0007669"/>
    <property type="project" value="InterPro"/>
</dbReference>
<feature type="region of interest" description="Disordered" evidence="1">
    <location>
        <begin position="725"/>
        <end position="776"/>
    </location>
</feature>
<organism evidence="3 4">
    <name type="scientific">Arachis hypogaea</name>
    <name type="common">Peanut</name>
    <dbReference type="NCBI Taxonomy" id="3818"/>
    <lineage>
        <taxon>Eukaryota</taxon>
        <taxon>Viridiplantae</taxon>
        <taxon>Streptophyta</taxon>
        <taxon>Embryophyta</taxon>
        <taxon>Tracheophyta</taxon>
        <taxon>Spermatophyta</taxon>
        <taxon>Magnoliopsida</taxon>
        <taxon>eudicotyledons</taxon>
        <taxon>Gunneridae</taxon>
        <taxon>Pentapetalae</taxon>
        <taxon>rosids</taxon>
        <taxon>fabids</taxon>
        <taxon>Fabales</taxon>
        <taxon>Fabaceae</taxon>
        <taxon>Papilionoideae</taxon>
        <taxon>50 kb inversion clade</taxon>
        <taxon>dalbergioids sensu lato</taxon>
        <taxon>Dalbergieae</taxon>
        <taxon>Pterocarpus clade</taxon>
        <taxon>Arachis</taxon>
    </lineage>
</organism>
<dbReference type="InterPro" id="IPR019557">
    <property type="entry name" value="AminoTfrase-like_pln_mobile"/>
</dbReference>
<protein>
    <recommendedName>
        <fullName evidence="2">Aminotransferase-like plant mobile domain-containing protein</fullName>
    </recommendedName>
</protein>
<dbReference type="Pfam" id="PF10536">
    <property type="entry name" value="PMD"/>
    <property type="match status" value="1"/>
</dbReference>
<feature type="compositionally biased region" description="Pro residues" evidence="1">
    <location>
        <begin position="641"/>
        <end position="655"/>
    </location>
</feature>
<dbReference type="PANTHER" id="PTHR46033">
    <property type="entry name" value="PROTEIN MAIN-LIKE 2"/>
    <property type="match status" value="1"/>
</dbReference>
<proteinExistence type="predicted"/>
<dbReference type="PANTHER" id="PTHR46033:SF8">
    <property type="entry name" value="PROTEIN MAINTENANCE OF MERISTEMS-LIKE"/>
    <property type="match status" value="1"/>
</dbReference>
<dbReference type="Gene3D" id="3.40.50.410">
    <property type="entry name" value="von Willebrand factor, type A domain"/>
    <property type="match status" value="1"/>
</dbReference>
<sequence>MAMAHPDRETQIGEDSVFFMVLMPSIVSPWLDQKTKMAMKVQSYSFHIQQDSFSEAEHLNGKLLEGNTVARVTGDKNVVHPYRGYSFTRALTDGKEDLGMGRLKEDFLPDLGLEIGGDMNLAAGIQVAQLALKHRQNKKQQQRIIVFAGRYANRTVRFAPPSHVSRMQVGPKVETKSQPRRALSQLQFPFPFPISFSLCANSLLPYTPSPATVKNQTPLLKGSRMLQCDHYMPPDRYNSIAEGFLRDTGFYYVSQIGVVQCQAALVNALIERWRPETRSFHFPLGECAVTLEDVALIYGLPTNGLPVTGPTLSSYEALEAECLDQFGVAPRQADCRGSFIKLTWFRALKDRLVLVDDIQIQRYVKCHIMLLFGTVMFGDKSGAGVHWKFLPLLRNFAGIIQYSWGSACLAHLYRALCRATRVDCKEIDGPLTLLLAWAWIRLPFLAPIPSNPRVFPIAERWHNWERVNWPYRLSKLEHFRGYLDALQEGQFLWEPYAIGRTDPEVIPPDIRQHSAIWSATVPLISFECVEWHASDRLRRQFGLTQGIPDQERDLGEAHGEVLTGPKNQDWSRTHSSWVMQWTNRYSLVLVDDTVASQNQADIYLHWYRGAFGDHLQLSQMEPQDNQPGDPIHNQENQDPQSPQPPSPRPPAPPPSQTQAQLEPEQSTPYIPETHSADYLTPPVYQQYWSVPHQESIEQGSFSQLLGFMAPGPGYSYPAYRDIPTGQMAQPSGIAPGRLSLDTRPRQHTSSGTSGGRFSVDSGMSDDATRGIIQSGVDRPVPMSLILESYQPADEDNDDFLVDHPDGDEVEDEDDDADADEDDNEDDADAEDDEDGGDGPVHDSAPTAGTTTSEKGKGYNLRADPPRRSASRYTPSAFKKVAKKCKKLVKDVKWGMRK</sequence>
<evidence type="ECO:0000313" key="3">
    <source>
        <dbReference type="EMBL" id="QHN78450.1"/>
    </source>
</evidence>
<feature type="domain" description="Aminotransferase-like plant mobile" evidence="2">
    <location>
        <begin position="249"/>
        <end position="608"/>
    </location>
</feature>
<name>A0A6B9VAA5_ARAHY</name>
<dbReference type="EMBL" id="CP031001">
    <property type="protein sequence ID" value="QHN78450.1"/>
    <property type="molecule type" value="Genomic_DNA"/>
</dbReference>
<evidence type="ECO:0000259" key="2">
    <source>
        <dbReference type="Pfam" id="PF10536"/>
    </source>
</evidence>